<dbReference type="AlphaFoldDB" id="E4LA43"/>
<dbReference type="InterPro" id="IPR006487">
    <property type="entry name" value="Phage_lambda_L"/>
</dbReference>
<dbReference type="GO" id="GO:0051536">
    <property type="term" value="F:iron-sulfur cluster binding"/>
    <property type="evidence" value="ECO:0007669"/>
    <property type="project" value="InterPro"/>
</dbReference>
<organism evidence="1 2">
    <name type="scientific">Dialister micraerophilus UPII 345-E</name>
    <dbReference type="NCBI Taxonomy" id="910314"/>
    <lineage>
        <taxon>Bacteria</taxon>
        <taxon>Bacillati</taxon>
        <taxon>Bacillota</taxon>
        <taxon>Negativicutes</taxon>
        <taxon>Veillonellales</taxon>
        <taxon>Veillonellaceae</taxon>
        <taxon>Dialister</taxon>
    </lineage>
</organism>
<protein>
    <recommendedName>
        <fullName evidence="3">Phage minor tail protein L</fullName>
    </recommendedName>
</protein>
<reference evidence="1 2" key="1">
    <citation type="submission" date="2010-11" db="EMBL/GenBank/DDBJ databases">
        <authorList>
            <person name="Durkin A.S."/>
            <person name="Madupu R."/>
            <person name="Torralba M."/>
            <person name="Gillis M."/>
            <person name="Methe B."/>
            <person name="Sutton G."/>
            <person name="Nelson K.E."/>
        </authorList>
    </citation>
    <scope>NUCLEOTIDE SEQUENCE [LARGE SCALE GENOMIC DNA]</scope>
    <source>
        <strain evidence="1 2">UPII 345-E</strain>
    </source>
</reference>
<dbReference type="eggNOG" id="COG4672">
    <property type="taxonomic scope" value="Bacteria"/>
</dbReference>
<comment type="caution">
    <text evidence="1">The sequence shown here is derived from an EMBL/GenBank/DDBJ whole genome shotgun (WGS) entry which is preliminary data.</text>
</comment>
<dbReference type="EMBL" id="AENT01000027">
    <property type="protein sequence ID" value="EFR42349.1"/>
    <property type="molecule type" value="Genomic_DNA"/>
</dbReference>
<name>E4LA43_9FIRM</name>
<accession>E4LA43</accession>
<dbReference type="Proteomes" id="UP000004594">
    <property type="component" value="Unassembled WGS sequence"/>
</dbReference>
<dbReference type="Pfam" id="PF05100">
    <property type="entry name" value="Phage_tail_L"/>
    <property type="match status" value="1"/>
</dbReference>
<dbReference type="GO" id="GO:0046718">
    <property type="term" value="P:symbiont entry into host cell"/>
    <property type="evidence" value="ECO:0007669"/>
    <property type="project" value="InterPro"/>
</dbReference>
<dbReference type="OrthoDB" id="1669206at2"/>
<sequence>MRTISQATKQIKNKLSNDDGLLFLLDIIVPSNPLFLVRNNEDIIRRRQLYKAFPVEIGTVSEDGTGADSNVTLTLSNLTQGLQFLVEEEKGAVGTPVVLRVVNTADIDGEADIEEFFTITKCKVNREKIEFTLGNGYSVRSRRPLDRYMKNNCRFKYKGIRCGYNGDLKECKHTLADCRKHRNSMRFGGFVGIDRKGVYK</sequence>
<evidence type="ECO:0008006" key="3">
    <source>
        <dbReference type="Google" id="ProtNLM"/>
    </source>
</evidence>
<gene>
    <name evidence="1" type="ORF">HMPREF9220_0610</name>
</gene>
<evidence type="ECO:0000313" key="2">
    <source>
        <dbReference type="Proteomes" id="UP000004594"/>
    </source>
</evidence>
<proteinExistence type="predicted"/>
<evidence type="ECO:0000313" key="1">
    <source>
        <dbReference type="EMBL" id="EFR42349.1"/>
    </source>
</evidence>
<dbReference type="RefSeq" id="WP_007555108.1">
    <property type="nucleotide sequence ID" value="NZ_AENT01000027.1"/>
</dbReference>
<dbReference type="GO" id="GO:0030430">
    <property type="term" value="C:host cell cytoplasm"/>
    <property type="evidence" value="ECO:0007669"/>
    <property type="project" value="InterPro"/>
</dbReference>